<evidence type="ECO:0000313" key="3">
    <source>
        <dbReference type="EMBL" id="GIM03499.1"/>
    </source>
</evidence>
<keyword evidence="4" id="KW-1185">Reference proteome</keyword>
<comment type="caution">
    <text evidence="2">The sequence shown here is derived from an EMBL/GenBank/DDBJ whole genome shotgun (WGS) entry which is preliminary data.</text>
</comment>
<dbReference type="EMBL" id="BNCP01000025">
    <property type="protein sequence ID" value="GIL82685.1"/>
    <property type="molecule type" value="Genomic_DNA"/>
</dbReference>
<evidence type="ECO:0000313" key="4">
    <source>
        <dbReference type="Proteomes" id="UP000747110"/>
    </source>
</evidence>
<dbReference type="EMBL" id="BNCQ01000014">
    <property type="protein sequence ID" value="GIM03499.1"/>
    <property type="molecule type" value="Genomic_DNA"/>
</dbReference>
<dbReference type="Proteomes" id="UP000722791">
    <property type="component" value="Unassembled WGS sequence"/>
</dbReference>
<dbReference type="OrthoDB" id="531686at2759"/>
<evidence type="ECO:0000313" key="2">
    <source>
        <dbReference type="EMBL" id="GIL82685.1"/>
    </source>
</evidence>
<dbReference type="AlphaFoldDB" id="A0A8J4FSM3"/>
<sequence>MDAAYKSKSTPVADDWNWNTRIRNELGANKAWQRNWGFLLEHPSGPQPPQLPGGPGKGHGASQDALAAFMQNASQAGSSPVPLSYIAAKQRDSARARRQMQNDSLDGFVSNYMAKASPMARELPTKEFRKPLTTSHEYGWGRNLEVFGKLTILLK</sequence>
<accession>A0A8J4FSM3</accession>
<name>A0A8J4FSM3_9CHLO</name>
<protein>
    <submittedName>
        <fullName evidence="2">Uncharacterized protein</fullName>
    </submittedName>
</protein>
<proteinExistence type="predicted"/>
<organism evidence="2 4">
    <name type="scientific">Volvox reticuliferus</name>
    <dbReference type="NCBI Taxonomy" id="1737510"/>
    <lineage>
        <taxon>Eukaryota</taxon>
        <taxon>Viridiplantae</taxon>
        <taxon>Chlorophyta</taxon>
        <taxon>core chlorophytes</taxon>
        <taxon>Chlorophyceae</taxon>
        <taxon>CS clade</taxon>
        <taxon>Chlamydomonadales</taxon>
        <taxon>Volvocaceae</taxon>
        <taxon>Volvox</taxon>
    </lineage>
</organism>
<gene>
    <name evidence="2" type="ORF">Vretifemale_11587</name>
    <name evidence="3" type="ORF">Vretimale_8264</name>
</gene>
<evidence type="ECO:0000256" key="1">
    <source>
        <dbReference type="SAM" id="MobiDB-lite"/>
    </source>
</evidence>
<feature type="region of interest" description="Disordered" evidence="1">
    <location>
        <begin position="39"/>
        <end position="65"/>
    </location>
</feature>
<dbReference type="Proteomes" id="UP000747110">
    <property type="component" value="Unassembled WGS sequence"/>
</dbReference>
<reference evidence="2" key="1">
    <citation type="journal article" date="2021" name="Proc. Natl. Acad. Sci. U.S.A.">
        <title>Three genomes in the algal genus Volvox reveal the fate of a haploid sex-determining region after a transition to homothallism.</title>
        <authorList>
            <person name="Yamamoto K."/>
            <person name="Hamaji T."/>
            <person name="Kawai-Toyooka H."/>
            <person name="Matsuzaki R."/>
            <person name="Takahashi F."/>
            <person name="Nishimura Y."/>
            <person name="Kawachi M."/>
            <person name="Noguchi H."/>
            <person name="Minakuchi Y."/>
            <person name="Umen J.G."/>
            <person name="Toyoda A."/>
            <person name="Nozaki H."/>
        </authorList>
    </citation>
    <scope>NUCLEOTIDE SEQUENCE</scope>
    <source>
        <strain evidence="3">NIES-3785</strain>
        <strain evidence="2">NIES-3786</strain>
    </source>
</reference>